<dbReference type="OrthoDB" id="9773188at2"/>
<name>A0A512NR55_9HYPH</name>
<feature type="domain" description="Methyltransferase type 11" evidence="1">
    <location>
        <begin position="111"/>
        <end position="156"/>
    </location>
</feature>
<dbReference type="InterPro" id="IPR013216">
    <property type="entry name" value="Methyltransf_11"/>
</dbReference>
<keyword evidence="3" id="KW-1185">Reference proteome</keyword>
<dbReference type="Gene3D" id="3.40.50.150">
    <property type="entry name" value="Vaccinia Virus protein VP39"/>
    <property type="match status" value="1"/>
</dbReference>
<comment type="caution">
    <text evidence="2">The sequence shown here is derived from an EMBL/GenBank/DDBJ whole genome shotgun (WGS) entry which is preliminary data.</text>
</comment>
<evidence type="ECO:0000313" key="3">
    <source>
        <dbReference type="Proteomes" id="UP000321058"/>
    </source>
</evidence>
<dbReference type="Pfam" id="PF08241">
    <property type="entry name" value="Methyltransf_11"/>
    <property type="match status" value="1"/>
</dbReference>
<accession>A0A512NR55</accession>
<organism evidence="2 3">
    <name type="scientific">Reyranella soli</name>
    <dbReference type="NCBI Taxonomy" id="1230389"/>
    <lineage>
        <taxon>Bacteria</taxon>
        <taxon>Pseudomonadati</taxon>
        <taxon>Pseudomonadota</taxon>
        <taxon>Alphaproteobacteria</taxon>
        <taxon>Hyphomicrobiales</taxon>
        <taxon>Reyranellaceae</taxon>
        <taxon>Reyranella</taxon>
    </lineage>
</organism>
<dbReference type="InterPro" id="IPR029063">
    <property type="entry name" value="SAM-dependent_MTases_sf"/>
</dbReference>
<dbReference type="EMBL" id="BKAJ01000223">
    <property type="protein sequence ID" value="GEP61438.1"/>
    <property type="molecule type" value="Genomic_DNA"/>
</dbReference>
<reference evidence="2 3" key="1">
    <citation type="submission" date="2019-07" db="EMBL/GenBank/DDBJ databases">
        <title>Whole genome shotgun sequence of Reyranella soli NBRC 108950.</title>
        <authorList>
            <person name="Hosoyama A."/>
            <person name="Uohara A."/>
            <person name="Ohji S."/>
            <person name="Ichikawa N."/>
        </authorList>
    </citation>
    <scope>NUCLEOTIDE SEQUENCE [LARGE SCALE GENOMIC DNA]</scope>
    <source>
        <strain evidence="2 3">NBRC 108950</strain>
    </source>
</reference>
<dbReference type="Proteomes" id="UP000321058">
    <property type="component" value="Unassembled WGS sequence"/>
</dbReference>
<sequence length="244" mass="27363">MACFVCSEPIANRLLERRQVDVSHGLRAGKRIDYDGLLVDIFCGTCESRVRLRALAQILAQAQSFIDPSQEVLLVAASGSERKVVERYWRKLCHVSLLADWNDPKCLTNVDITSMPDGWTNRFGAAIALCVLDYVPDAARAVAEIGRTLRPGGTFLYWIQPYRIQESLGEATVVLKREGYRDPPSAYVNRKEEQKDYLISDCRFGSAAMVKWACNAALESSEIRILDHLGDLTTTFYVVRKPGT</sequence>
<proteinExistence type="predicted"/>
<protein>
    <recommendedName>
        <fullName evidence="1">Methyltransferase type 11 domain-containing protein</fullName>
    </recommendedName>
</protein>
<evidence type="ECO:0000313" key="2">
    <source>
        <dbReference type="EMBL" id="GEP61438.1"/>
    </source>
</evidence>
<dbReference type="AlphaFoldDB" id="A0A512NR55"/>
<gene>
    <name evidence="2" type="ORF">RSO01_86040</name>
</gene>
<dbReference type="GO" id="GO:0008757">
    <property type="term" value="F:S-adenosylmethionine-dependent methyltransferase activity"/>
    <property type="evidence" value="ECO:0007669"/>
    <property type="project" value="InterPro"/>
</dbReference>
<evidence type="ECO:0000259" key="1">
    <source>
        <dbReference type="Pfam" id="PF08241"/>
    </source>
</evidence>
<dbReference type="SUPFAM" id="SSF53335">
    <property type="entry name" value="S-adenosyl-L-methionine-dependent methyltransferases"/>
    <property type="match status" value="1"/>
</dbReference>